<organism evidence="2 3">
    <name type="scientific">Nocardia cyriacigeorgica</name>
    <dbReference type="NCBI Taxonomy" id="135487"/>
    <lineage>
        <taxon>Bacteria</taxon>
        <taxon>Bacillati</taxon>
        <taxon>Actinomycetota</taxon>
        <taxon>Actinomycetes</taxon>
        <taxon>Mycobacteriales</taxon>
        <taxon>Nocardiaceae</taxon>
        <taxon>Nocardia</taxon>
    </lineage>
</organism>
<dbReference type="Pfam" id="PF19054">
    <property type="entry name" value="DUF5753"/>
    <property type="match status" value="1"/>
</dbReference>
<feature type="domain" description="DUF5753" evidence="1">
    <location>
        <begin position="19"/>
        <end position="186"/>
    </location>
</feature>
<gene>
    <name evidence="2" type="ORF">NCTC10797_00073</name>
</gene>
<sequence>MTDTTVRSWSLETVAARQRSIAEVESGNDIQRGYESDIIPGLLQTRTYASAVIATCLELGGHRDDDVEDAVVARVGRQVAWRAAGGRGHFLIAEQALYTGVGSREVMIEQLRALRELPAGTTLGIIPRTAPFLPVTAFTLHRDRVALETLTVAVYRTDATDLAAYREVFDRLAEQSVTGEAATALIITAINAHHHDDTN</sequence>
<name>A0A4U8VWL6_9NOCA</name>
<accession>A0A4U8VWL6</accession>
<reference evidence="2 3" key="1">
    <citation type="submission" date="2019-02" db="EMBL/GenBank/DDBJ databases">
        <authorList>
            <consortium name="Pathogen Informatics"/>
        </authorList>
    </citation>
    <scope>NUCLEOTIDE SEQUENCE [LARGE SCALE GENOMIC DNA]</scope>
    <source>
        <strain evidence="2 3">3012STDY6756504</strain>
    </source>
</reference>
<proteinExistence type="predicted"/>
<dbReference type="EMBL" id="LR215973">
    <property type="protein sequence ID" value="VFA96324.1"/>
    <property type="molecule type" value="Genomic_DNA"/>
</dbReference>
<dbReference type="InterPro" id="IPR043917">
    <property type="entry name" value="DUF5753"/>
</dbReference>
<evidence type="ECO:0000259" key="1">
    <source>
        <dbReference type="Pfam" id="PF19054"/>
    </source>
</evidence>
<dbReference type="AlphaFoldDB" id="A0A4U8VWL6"/>
<protein>
    <recommendedName>
        <fullName evidence="1">DUF5753 domain-containing protein</fullName>
    </recommendedName>
</protein>
<dbReference type="RefSeq" id="WP_130915525.1">
    <property type="nucleotide sequence ID" value="NZ_LR215973.1"/>
</dbReference>
<evidence type="ECO:0000313" key="3">
    <source>
        <dbReference type="Proteomes" id="UP000290439"/>
    </source>
</evidence>
<dbReference type="Proteomes" id="UP000290439">
    <property type="component" value="Chromosome"/>
</dbReference>
<evidence type="ECO:0000313" key="2">
    <source>
        <dbReference type="EMBL" id="VFA96324.1"/>
    </source>
</evidence>